<comment type="caution">
    <text evidence="3">The sequence shown here is derived from an EMBL/GenBank/DDBJ whole genome shotgun (WGS) entry which is preliminary data.</text>
</comment>
<dbReference type="Proteomes" id="UP001642484">
    <property type="component" value="Unassembled WGS sequence"/>
</dbReference>
<evidence type="ECO:0000313" key="3">
    <source>
        <dbReference type="EMBL" id="CAK9074977.1"/>
    </source>
</evidence>
<name>A0ABP0PHH3_9DINO</name>
<protein>
    <submittedName>
        <fullName evidence="3">Uncharacterized protein</fullName>
    </submittedName>
</protein>
<gene>
    <name evidence="3" type="ORF">CCMP2556_LOCUS36918</name>
</gene>
<dbReference type="EMBL" id="CAXAMN010023062">
    <property type="protein sequence ID" value="CAK9074977.1"/>
    <property type="molecule type" value="Genomic_DNA"/>
</dbReference>
<accession>A0ABP0PHH3</accession>
<evidence type="ECO:0000313" key="4">
    <source>
        <dbReference type="Proteomes" id="UP001642484"/>
    </source>
</evidence>
<keyword evidence="1" id="KW-0175">Coiled coil</keyword>
<feature type="compositionally biased region" description="Basic and acidic residues" evidence="2">
    <location>
        <begin position="359"/>
        <end position="369"/>
    </location>
</feature>
<proteinExistence type="predicted"/>
<organism evidence="3 4">
    <name type="scientific">Durusdinium trenchii</name>
    <dbReference type="NCBI Taxonomy" id="1381693"/>
    <lineage>
        <taxon>Eukaryota</taxon>
        <taxon>Sar</taxon>
        <taxon>Alveolata</taxon>
        <taxon>Dinophyceae</taxon>
        <taxon>Suessiales</taxon>
        <taxon>Symbiodiniaceae</taxon>
        <taxon>Durusdinium</taxon>
    </lineage>
</organism>
<reference evidence="3 4" key="1">
    <citation type="submission" date="2024-02" db="EMBL/GenBank/DDBJ databases">
        <authorList>
            <person name="Chen Y."/>
            <person name="Shah S."/>
            <person name="Dougan E. K."/>
            <person name="Thang M."/>
            <person name="Chan C."/>
        </authorList>
    </citation>
    <scope>NUCLEOTIDE SEQUENCE [LARGE SCALE GENOMIC DNA]</scope>
</reference>
<keyword evidence="4" id="KW-1185">Reference proteome</keyword>
<feature type="coiled-coil region" evidence="1">
    <location>
        <begin position="210"/>
        <end position="283"/>
    </location>
</feature>
<feature type="region of interest" description="Disordered" evidence="2">
    <location>
        <begin position="349"/>
        <end position="369"/>
    </location>
</feature>
<evidence type="ECO:0000256" key="1">
    <source>
        <dbReference type="SAM" id="Coils"/>
    </source>
</evidence>
<evidence type="ECO:0000256" key="2">
    <source>
        <dbReference type="SAM" id="MobiDB-lite"/>
    </source>
</evidence>
<sequence>MHVWTRCLASFWPKSAAFADMEALGMVQLATPEKERRASSIVAVDLVGFEGSCSMPAMSALRLPCTPEGDAKVSEGDINDSPRLPSDWSPLEYELLEYADSLPLGFAERIARELEGQQQRVAQLRSLNSLMLHVLSCEAPTVAQSVPSTPGRAPDPMAPELRSWKAPAVPKAWQEAKAAQPRCPRTEEASRRLVLASASRQLEMQVLEVRRAAEQELFELAGRARVAEDKSWKLRREQNNEDAFGRKKLWEAEAKLNKQQNRIQQLEVRLRNLKRKTQQRDEEVRQIKDSMAQMQAEITGLRGRRKDFDAAEELEEQLRSQVRELRSGTRTFGKAVELRQASPCRTHALVLGSPSPLRRAGDARRGERG</sequence>